<sequence length="85" mass="9683">MQGFFAFALLCMMLVGTCMSQIQARSPSQSFEASNALRTAINRIEKTATPRKLKSPRKVMSDPASFVFDFFKRPRDIEELFENEA</sequence>
<dbReference type="AlphaFoldDB" id="A0AA88H4G7"/>
<name>A0AA88H4G7_ARTSF</name>
<comment type="caution">
    <text evidence="2">The sequence shown here is derived from an EMBL/GenBank/DDBJ whole genome shotgun (WGS) entry which is preliminary data.</text>
</comment>
<evidence type="ECO:0000313" key="3">
    <source>
        <dbReference type="Proteomes" id="UP001187531"/>
    </source>
</evidence>
<evidence type="ECO:0000313" key="2">
    <source>
        <dbReference type="EMBL" id="KAK2704680.1"/>
    </source>
</evidence>
<accession>A0AA88H4G7</accession>
<protein>
    <submittedName>
        <fullName evidence="2">Uncharacterized protein</fullName>
    </submittedName>
</protein>
<dbReference type="Proteomes" id="UP001187531">
    <property type="component" value="Unassembled WGS sequence"/>
</dbReference>
<dbReference type="EMBL" id="JAVRJZ010000021">
    <property type="protein sequence ID" value="KAK2704680.1"/>
    <property type="molecule type" value="Genomic_DNA"/>
</dbReference>
<proteinExistence type="predicted"/>
<organism evidence="2 3">
    <name type="scientific">Artemia franciscana</name>
    <name type="common">Brine shrimp</name>
    <name type="synonym">Artemia sanfranciscana</name>
    <dbReference type="NCBI Taxonomy" id="6661"/>
    <lineage>
        <taxon>Eukaryota</taxon>
        <taxon>Metazoa</taxon>
        <taxon>Ecdysozoa</taxon>
        <taxon>Arthropoda</taxon>
        <taxon>Crustacea</taxon>
        <taxon>Branchiopoda</taxon>
        <taxon>Anostraca</taxon>
        <taxon>Artemiidae</taxon>
        <taxon>Artemia</taxon>
    </lineage>
</organism>
<evidence type="ECO:0000256" key="1">
    <source>
        <dbReference type="SAM" id="SignalP"/>
    </source>
</evidence>
<reference evidence="2" key="1">
    <citation type="submission" date="2023-07" db="EMBL/GenBank/DDBJ databases">
        <title>Chromosome-level genome assembly of Artemia franciscana.</title>
        <authorList>
            <person name="Jo E."/>
        </authorList>
    </citation>
    <scope>NUCLEOTIDE SEQUENCE</scope>
    <source>
        <tissue evidence="2">Whole body</tissue>
    </source>
</reference>
<gene>
    <name evidence="2" type="ORF">QYM36_016905</name>
</gene>
<feature type="signal peptide" evidence="1">
    <location>
        <begin position="1"/>
        <end position="24"/>
    </location>
</feature>
<keyword evidence="1" id="KW-0732">Signal</keyword>
<keyword evidence="3" id="KW-1185">Reference proteome</keyword>
<feature type="chain" id="PRO_5041715466" evidence="1">
    <location>
        <begin position="25"/>
        <end position="85"/>
    </location>
</feature>